<name>A0A383UME9_BLUHO</name>
<protein>
    <submittedName>
        <fullName evidence="1">Uncharacterized protein</fullName>
    </submittedName>
</protein>
<reference evidence="1 2" key="1">
    <citation type="submission" date="2017-11" db="EMBL/GenBank/DDBJ databases">
        <authorList>
            <person name="Kracher B."/>
        </authorList>
    </citation>
    <scope>NUCLEOTIDE SEQUENCE [LARGE SCALE GENOMIC DNA]</scope>
    <source>
        <strain evidence="1 2">RACE1</strain>
    </source>
</reference>
<dbReference type="Proteomes" id="UP000275772">
    <property type="component" value="Unassembled WGS sequence"/>
</dbReference>
<dbReference type="AlphaFoldDB" id="A0A383UME9"/>
<accession>A0A383UME9</accession>
<proteinExistence type="predicted"/>
<gene>
    <name evidence="1" type="ORF">BLGHR1_12250</name>
</gene>
<dbReference type="EMBL" id="UNSH01000036">
    <property type="protein sequence ID" value="SZF01483.1"/>
    <property type="molecule type" value="Genomic_DNA"/>
</dbReference>
<organism evidence="1 2">
    <name type="scientific">Blumeria hordei</name>
    <name type="common">Barley powdery mildew</name>
    <name type="synonym">Blumeria graminis f. sp. hordei</name>
    <dbReference type="NCBI Taxonomy" id="2867405"/>
    <lineage>
        <taxon>Eukaryota</taxon>
        <taxon>Fungi</taxon>
        <taxon>Dikarya</taxon>
        <taxon>Ascomycota</taxon>
        <taxon>Pezizomycotina</taxon>
        <taxon>Leotiomycetes</taxon>
        <taxon>Erysiphales</taxon>
        <taxon>Erysiphaceae</taxon>
        <taxon>Blumeria</taxon>
    </lineage>
</organism>
<sequence>MAHISICSIAVNRSTYPPAVSAYSADNKRKLLARTRLRQATVRLAKAEAQPATMHQKKVDLKVVIDKWLSLRLHGNH</sequence>
<dbReference type="VEuPathDB" id="FungiDB:BLGHR1_12250"/>
<evidence type="ECO:0000313" key="2">
    <source>
        <dbReference type="Proteomes" id="UP000275772"/>
    </source>
</evidence>
<evidence type="ECO:0000313" key="1">
    <source>
        <dbReference type="EMBL" id="SZF01483.1"/>
    </source>
</evidence>